<protein>
    <submittedName>
        <fullName evidence="5">Hydantoinase/oxoprolinase family protein</fullName>
    </submittedName>
</protein>
<gene>
    <name evidence="5" type="ORF">ACEG43_05835</name>
</gene>
<dbReference type="SUPFAM" id="SSF53067">
    <property type="entry name" value="Actin-like ATPase domain"/>
    <property type="match status" value="1"/>
</dbReference>
<proteinExistence type="predicted"/>
<feature type="region of interest" description="Disordered" evidence="1">
    <location>
        <begin position="597"/>
        <end position="621"/>
    </location>
</feature>
<dbReference type="RefSeq" id="WP_372561675.1">
    <property type="nucleotide sequence ID" value="NZ_JBGOSP010000002.1"/>
</dbReference>
<evidence type="ECO:0000259" key="2">
    <source>
        <dbReference type="Pfam" id="PF01968"/>
    </source>
</evidence>
<evidence type="ECO:0000313" key="5">
    <source>
        <dbReference type="EMBL" id="MFA3835703.1"/>
    </source>
</evidence>
<feature type="domain" description="Hydantoinase A/oxoprolinase" evidence="2">
    <location>
        <begin position="200"/>
        <end position="483"/>
    </location>
</feature>
<dbReference type="InterPro" id="IPR045079">
    <property type="entry name" value="Oxoprolinase-like"/>
</dbReference>
<evidence type="ECO:0000256" key="1">
    <source>
        <dbReference type="SAM" id="MobiDB-lite"/>
    </source>
</evidence>
<dbReference type="Proteomes" id="UP001571476">
    <property type="component" value="Unassembled WGS sequence"/>
</dbReference>
<evidence type="ECO:0000259" key="3">
    <source>
        <dbReference type="Pfam" id="PF05378"/>
    </source>
</evidence>
<reference evidence="5 6" key="1">
    <citation type="submission" date="2024-08" db="EMBL/GenBank/DDBJ databases">
        <title>Genome sequence of Streptomyces aureus CACIA-1.46HGO.</title>
        <authorList>
            <person name="Evangelista-Martinez Z."/>
        </authorList>
    </citation>
    <scope>NUCLEOTIDE SEQUENCE [LARGE SCALE GENOMIC DNA]</scope>
    <source>
        <strain evidence="5 6">CACIA-1.46HGO</strain>
    </source>
</reference>
<dbReference type="InterPro" id="IPR043129">
    <property type="entry name" value="ATPase_NBD"/>
</dbReference>
<accession>A0ABV4SDT0</accession>
<dbReference type="Pfam" id="PF19278">
    <property type="entry name" value="Hydant_A_C"/>
    <property type="match status" value="1"/>
</dbReference>
<dbReference type="InterPro" id="IPR002821">
    <property type="entry name" value="Hydantoinase_A"/>
</dbReference>
<evidence type="ECO:0000313" key="6">
    <source>
        <dbReference type="Proteomes" id="UP001571476"/>
    </source>
</evidence>
<keyword evidence="6" id="KW-1185">Reference proteome</keyword>
<dbReference type="InterPro" id="IPR008040">
    <property type="entry name" value="Hydant_A_N"/>
</dbReference>
<dbReference type="PANTHER" id="PTHR11365:SF23">
    <property type="entry name" value="HYPOTHETICAL 5-OXOPROLINASE (EUROFUNG)-RELATED"/>
    <property type="match status" value="1"/>
</dbReference>
<dbReference type="PANTHER" id="PTHR11365">
    <property type="entry name" value="5-OXOPROLINASE RELATED"/>
    <property type="match status" value="1"/>
</dbReference>
<dbReference type="Pfam" id="PF01968">
    <property type="entry name" value="Hydantoinase_A"/>
    <property type="match status" value="1"/>
</dbReference>
<organism evidence="5 6">
    <name type="scientific">Streptomyces aureus</name>
    <dbReference type="NCBI Taxonomy" id="193461"/>
    <lineage>
        <taxon>Bacteria</taxon>
        <taxon>Bacillati</taxon>
        <taxon>Actinomycetota</taxon>
        <taxon>Actinomycetes</taxon>
        <taxon>Kitasatosporales</taxon>
        <taxon>Streptomycetaceae</taxon>
        <taxon>Streptomyces</taxon>
    </lineage>
</organism>
<feature type="domain" description="Hydantoinase/oxoprolinase N-terminal" evidence="3">
    <location>
        <begin position="4"/>
        <end position="178"/>
    </location>
</feature>
<dbReference type="EMBL" id="JBGOSP010000002">
    <property type="protein sequence ID" value="MFA3835703.1"/>
    <property type="molecule type" value="Genomic_DNA"/>
</dbReference>
<name>A0ABV4SDT0_9ACTN</name>
<feature type="domain" description="Acetophenone carboxylase-like C-terminal" evidence="4">
    <location>
        <begin position="501"/>
        <end position="673"/>
    </location>
</feature>
<comment type="caution">
    <text evidence="5">The sequence shown here is derived from an EMBL/GenBank/DDBJ whole genome shotgun (WGS) entry which is preliminary data.</text>
</comment>
<dbReference type="InterPro" id="IPR049517">
    <property type="entry name" value="ACX-like_C"/>
</dbReference>
<evidence type="ECO:0000259" key="4">
    <source>
        <dbReference type="Pfam" id="PF19278"/>
    </source>
</evidence>
<dbReference type="Pfam" id="PF05378">
    <property type="entry name" value="Hydant_A_N"/>
    <property type="match status" value="1"/>
</dbReference>
<sequence>MTYRVAMDIGGTFTDVVAYDETRGTYFAAKAPTTPGDLAAGVFASLGRAVSDPGAISFFVHGTTQGLNALLERKGAKALLLMSEGMRDVYHIARGNRDRMFDLHYRKPVPLVDRYSTAEAGGRLDWQGTELRPLDEDAVRAAARRVRAEEYTAVAVSFLFSYVDPRHELRAGEILREELGDDVMVVLSHDVAGEWREYERTSSAVLDAYTGPVVRSYLGHIEERFSGRGLGVPVQVMQSSGGVVNASFARSHPLQTLLSGPVGGTMGGVAAANLLNRENAICVDMGGTSFDVSLVLDGRPDISNEGTADGFPVLIPLVNLHTIGAGGGSLAYVEASGLRVGPESAGAVPGPACYGRGGTRPTVTDANAVLGRVDPDWFAGGHMTLDITAARAAMGDLAAELALDPVALAGGICDVANAKMAQAIRTLTVEHGREPREFTLLAFGGAGPMHAVEIARELGVEEVVVPLFPGAFSAWGMLGTAVRRDLTRQFFTPGHALDSPAMASALAGLEAQGLAALDEQGVPAERRAVEHAVDMRYEGQDYTLTVPLTGAAEPLTDGFLATVSARFAAQHERRYGHATPQAPIEFVTLRTTALGTPPVQETRPYAPEADDAPRAGGTKPVVFGGETYETPVLRREHLPVGEQFPGPAIVVEATSTTVVPPDALVTVDMNGFLVIKLGGAA</sequence>